<dbReference type="GO" id="GO:0003796">
    <property type="term" value="F:lysozyme activity"/>
    <property type="evidence" value="ECO:0007669"/>
    <property type="project" value="InterPro"/>
</dbReference>
<comment type="caution">
    <text evidence="4">The sequence shown here is derived from an EMBL/GenBank/DDBJ whole genome shotgun (WGS) entry which is preliminary data.</text>
</comment>
<gene>
    <name evidence="4" type="ORF">EM848_04565</name>
    <name evidence="3" type="ORF">EMO90_05105</name>
</gene>
<evidence type="ECO:0000313" key="5">
    <source>
        <dbReference type="Proteomes" id="UP000345527"/>
    </source>
</evidence>
<dbReference type="InterPro" id="IPR013207">
    <property type="entry name" value="LGFP"/>
</dbReference>
<sequence length="688" mass="74335">MKRGLCAVAMLVATSMALSLGVAGASAVGDVVVTSSSTADAPTIQMNSDDLDAIAAANAAAGNGKGISAQPQTQQLPDTVAESIPEDATIVAPELAVTTSGEVKHVQTGETVTDPAIVGTIETPPDPLTKTDGKSYIPVKIEDAKAEGKARTVPDADAANAAVQSSATAAPIVSAATFVEGQSTVRSIAAGNEQGAYWGTYNGTPAFFQKNGTPFVQNAKWVIDVSKWNGTIDWDKAKAAGVQGAIIRIGFGSGNPIDAQAKRNIAECKRLGIPFGIYLYSYAYDAAFAAGEGDSTVNLMREAGVNPGDLSYPVYYDLEQWSWAGHTPPTDPAVYEQIARAWNEKLWAAGYRNTAFYSYTQYLRGPLNTPYIHGGVNWVAQYSGYITYTAWPAGQRGWQYTSTGYIDGVGSNVDLNAFGDVPVAGGTEGPRFEVKGAMGEEWQRIGGSSSKIGNPVADEVCNWDPARTNCYQNFQYGAISWTPSTGARYTVGQLRTEWANRGFENGVMGFPVADEVDLGNGWWRQEFQAGYIFAKGSTSYVMLFQLRESYDQHKGYAWLGAPVANEEDMGNGWWRQRCEHGDVWTRGTTVKTVIQLELRDSYNEHGGAGWLGAPVSDEEDMGNGWWRQRCEHGDVWTRWGAKRVVMLALRDNYYARGGFAKLGGPTSDERFTGTVWQQDCEKGTLEVK</sequence>
<dbReference type="Pfam" id="PF01183">
    <property type="entry name" value="Glyco_hydro_25"/>
    <property type="match status" value="1"/>
</dbReference>
<dbReference type="PROSITE" id="PS51904">
    <property type="entry name" value="GLYCOSYL_HYDROL_F25_2"/>
    <property type="match status" value="1"/>
</dbReference>
<reference evidence="5 6" key="1">
    <citation type="journal article" date="2019" name="Syst. Appl. Microbiol.">
        <title>Characterization of Bifidobacterium species in feaces of the Egyptian fruit bat: Description of B. vespertilionis sp. nov. and B. rousetti sp. nov.</title>
        <authorList>
            <person name="Modesto M."/>
            <person name="Satti M."/>
            <person name="Watanabe K."/>
            <person name="Puglisi E."/>
            <person name="Morelli L."/>
            <person name="Huang C.-H."/>
            <person name="Liou J.-S."/>
            <person name="Miyashita M."/>
            <person name="Tamura T."/>
            <person name="Saito S."/>
            <person name="Mori K."/>
            <person name="Huang L."/>
            <person name="Sciavilla P."/>
            <person name="Sandri C."/>
            <person name="Spiezio C."/>
            <person name="Vitali F."/>
            <person name="Cavalieri D."/>
            <person name="Perpetuini G."/>
            <person name="Tofalo R."/>
            <person name="Bonetti A."/>
            <person name="Arita M."/>
            <person name="Mattarelli P."/>
        </authorList>
    </citation>
    <scope>NUCLEOTIDE SEQUENCE [LARGE SCALE GENOMIC DNA]</scope>
    <source>
        <strain evidence="3 6">RST16</strain>
        <strain evidence="4 5">RST8</strain>
    </source>
</reference>
<dbReference type="InterPro" id="IPR017853">
    <property type="entry name" value="GH"/>
</dbReference>
<dbReference type="Pfam" id="PF08310">
    <property type="entry name" value="LGFP"/>
    <property type="match status" value="1"/>
</dbReference>
<protein>
    <submittedName>
        <fullName evidence="4">Glycosyl hydrolase</fullName>
    </submittedName>
</protein>
<proteinExistence type="inferred from homology"/>
<dbReference type="InterPro" id="IPR002053">
    <property type="entry name" value="Glyco_hydro_25"/>
</dbReference>
<dbReference type="GO" id="GO:0016052">
    <property type="term" value="P:carbohydrate catabolic process"/>
    <property type="evidence" value="ECO:0007669"/>
    <property type="project" value="TreeGrafter"/>
</dbReference>
<dbReference type="RefSeq" id="WP_150353764.1">
    <property type="nucleotide sequence ID" value="NZ_RZNZ01000005.1"/>
</dbReference>
<keyword evidence="2" id="KW-0732">Signal</keyword>
<evidence type="ECO:0000256" key="2">
    <source>
        <dbReference type="SAM" id="SignalP"/>
    </source>
</evidence>
<dbReference type="Proteomes" id="UP000345527">
    <property type="component" value="Unassembled WGS sequence"/>
</dbReference>
<dbReference type="AlphaFoldDB" id="A0A5J5DWG4"/>
<comment type="similarity">
    <text evidence="1">Belongs to the glycosyl hydrolase 25 family.</text>
</comment>
<dbReference type="PANTHER" id="PTHR34135:SF2">
    <property type="entry name" value="LYSOZYME"/>
    <property type="match status" value="1"/>
</dbReference>
<evidence type="ECO:0000313" key="3">
    <source>
        <dbReference type="EMBL" id="KAA8821164.1"/>
    </source>
</evidence>
<organism evidence="4 5">
    <name type="scientific">Bifidobacterium vespertilionis</name>
    <dbReference type="NCBI Taxonomy" id="2562524"/>
    <lineage>
        <taxon>Bacteria</taxon>
        <taxon>Bacillati</taxon>
        <taxon>Actinomycetota</taxon>
        <taxon>Actinomycetes</taxon>
        <taxon>Bifidobacteriales</taxon>
        <taxon>Bifidobacteriaceae</taxon>
        <taxon>Bifidobacterium</taxon>
    </lineage>
</organism>
<keyword evidence="4" id="KW-0378">Hydrolase</keyword>
<dbReference type="GO" id="GO:0016998">
    <property type="term" value="P:cell wall macromolecule catabolic process"/>
    <property type="evidence" value="ECO:0007669"/>
    <property type="project" value="InterPro"/>
</dbReference>
<evidence type="ECO:0000256" key="1">
    <source>
        <dbReference type="ARBA" id="ARBA00010646"/>
    </source>
</evidence>
<dbReference type="CDD" id="cd06414">
    <property type="entry name" value="GH25_LytC-like"/>
    <property type="match status" value="1"/>
</dbReference>
<dbReference type="PANTHER" id="PTHR34135">
    <property type="entry name" value="LYSOZYME"/>
    <property type="match status" value="1"/>
</dbReference>
<dbReference type="EMBL" id="RZNZ01000005">
    <property type="protein sequence ID" value="KAA8821164.1"/>
    <property type="molecule type" value="Genomic_DNA"/>
</dbReference>
<dbReference type="Proteomes" id="UP000374630">
    <property type="component" value="Unassembled WGS sequence"/>
</dbReference>
<dbReference type="Gene3D" id="3.20.20.80">
    <property type="entry name" value="Glycosidases"/>
    <property type="match status" value="1"/>
</dbReference>
<accession>A0A5J5DWG4</accession>
<name>A0A5J5DWG4_9BIFI</name>
<evidence type="ECO:0000313" key="4">
    <source>
        <dbReference type="EMBL" id="KAA8823605.1"/>
    </source>
</evidence>
<dbReference type="SUPFAM" id="SSF51445">
    <property type="entry name" value="(Trans)glycosidases"/>
    <property type="match status" value="1"/>
</dbReference>
<feature type="signal peptide" evidence="2">
    <location>
        <begin position="1"/>
        <end position="27"/>
    </location>
</feature>
<dbReference type="EMBL" id="RZOA01000007">
    <property type="protein sequence ID" value="KAA8823605.1"/>
    <property type="molecule type" value="Genomic_DNA"/>
</dbReference>
<feature type="chain" id="PRO_5039368990" evidence="2">
    <location>
        <begin position="28"/>
        <end position="688"/>
    </location>
</feature>
<evidence type="ECO:0000313" key="6">
    <source>
        <dbReference type="Proteomes" id="UP000374630"/>
    </source>
</evidence>
<dbReference type="OrthoDB" id="287365at2"/>
<dbReference type="GO" id="GO:0009253">
    <property type="term" value="P:peptidoglycan catabolic process"/>
    <property type="evidence" value="ECO:0007669"/>
    <property type="project" value="InterPro"/>
</dbReference>
<keyword evidence="6" id="KW-1185">Reference proteome</keyword>